<keyword evidence="1" id="KW-1133">Transmembrane helix</keyword>
<evidence type="ECO:0000313" key="4">
    <source>
        <dbReference type="EMBL" id="ADW69915.1"/>
    </source>
</evidence>
<feature type="domain" description="HD-GYP" evidence="3">
    <location>
        <begin position="229"/>
        <end position="424"/>
    </location>
</feature>
<dbReference type="InterPro" id="IPR003607">
    <property type="entry name" value="HD/PDEase_dom"/>
</dbReference>
<dbReference type="PANTHER" id="PTHR43155">
    <property type="entry name" value="CYCLIC DI-GMP PHOSPHODIESTERASE PA4108-RELATED"/>
    <property type="match status" value="1"/>
</dbReference>
<dbReference type="SUPFAM" id="SSF109604">
    <property type="entry name" value="HD-domain/PDEase-like"/>
    <property type="match status" value="1"/>
</dbReference>
<dbReference type="SUPFAM" id="SSF55073">
    <property type="entry name" value="Nucleotide cyclase"/>
    <property type="match status" value="1"/>
</dbReference>
<evidence type="ECO:0000259" key="2">
    <source>
        <dbReference type="PROSITE" id="PS50887"/>
    </source>
</evidence>
<feature type="transmembrane region" description="Helical" evidence="1">
    <location>
        <begin position="169"/>
        <end position="187"/>
    </location>
</feature>
<dbReference type="SMART" id="SM00471">
    <property type="entry name" value="HDc"/>
    <property type="match status" value="1"/>
</dbReference>
<proteinExistence type="predicted"/>
<dbReference type="InterPro" id="IPR029016">
    <property type="entry name" value="GAF-like_dom_sf"/>
</dbReference>
<dbReference type="GO" id="GO:0016787">
    <property type="term" value="F:hydrolase activity"/>
    <property type="evidence" value="ECO:0007669"/>
    <property type="project" value="UniProtKB-KW"/>
</dbReference>
<dbReference type="eggNOG" id="COG2203">
    <property type="taxonomic scope" value="Bacteria"/>
</dbReference>
<dbReference type="SMART" id="SM00065">
    <property type="entry name" value="GAF"/>
    <property type="match status" value="1"/>
</dbReference>
<sequence>MPLRVRLLITLTILSAVAATVLAARQPSHSWPQFGLLLVAVLLSSGLKVQLPKGDGSMSLNFPFILLAIMQLSPLQAIILAALSVVVLGRIKVKKFFTLVQTTFNVANSMCATAAASATYAFQIRHHGPPAPALAIAALVYFFCSTATVAMVIAWCKAERAIPFWRAEFPWYLPFYIVGAALAAIAQHVTANFGWATSLLLIPMVYTVYRSYQGQMNRIKEREQHYEQTEALHLRTIEGLAMAIEAKDQNTHDHLFRVRSYVNEIGVALQLSKLEMKALQTAAFLHDIGKLAVPEHILNKPGKLTPEEFEKVKIHPVVGAEILERVRFPYPVVPIVRSHHEWWNGTGYPDGLKGEDIPIGARILTVVDCFDALASDRPYRKSLPPDEAMAIVKKMAGIQFDPGVVAVLEQRYTLLKQQADTEHERNFIPLNTDIEVWRGEAPGAGFERSDDDLQTLSLSDNSDTAELDQTAAFASLNLIAAASQEAQTLYEMSQGLGGSLSLKETISVMASRMRRLIPFDCCALYLPAGETLVAQHIDGECAKSFAAEPIPMGEGISGWVAQSGKAILNGNATVEPTYRGKAGEPGELRSALSIPLYNLQRQLLGVLTLYAIEAESFSRDHLRILQAMESKLSLSLQNAIQFKRAEKDAETDFLTNLPNARRLFLQLESELERCRTVGQDLAVIVCDLNAFKEVNDRRGHLAGNMLLSSIADGFRRGCTNVDTVARMGGDEFVFLLPTMSAEGSEARLREIAETVTQVAHTLGFDTRVSASLGAAFYPADGESAEELLALADRRMYLDKQAHYKTLEGTTSEHRGKAFAA</sequence>
<feature type="transmembrane region" description="Helical" evidence="1">
    <location>
        <begin position="133"/>
        <end position="157"/>
    </location>
</feature>
<accession>E8WZ00</accession>
<dbReference type="eggNOG" id="COG3437">
    <property type="taxonomic scope" value="Bacteria"/>
</dbReference>
<dbReference type="InterPro" id="IPR000160">
    <property type="entry name" value="GGDEF_dom"/>
</dbReference>
<dbReference type="PROSITE" id="PS50887">
    <property type="entry name" value="GGDEF"/>
    <property type="match status" value="1"/>
</dbReference>
<dbReference type="Pfam" id="PF13185">
    <property type="entry name" value="GAF_2"/>
    <property type="match status" value="1"/>
</dbReference>
<reference evidence="5" key="1">
    <citation type="submission" date="2011-01" db="EMBL/GenBank/DDBJ databases">
        <title>Complete sequence of chromosome of Acidobacterium sp. MP5ACTX9.</title>
        <authorList>
            <consortium name="US DOE Joint Genome Institute"/>
            <person name="Lucas S."/>
            <person name="Copeland A."/>
            <person name="Lapidus A."/>
            <person name="Cheng J.-F."/>
            <person name="Goodwin L."/>
            <person name="Pitluck S."/>
            <person name="Teshima H."/>
            <person name="Detter J.C."/>
            <person name="Han C."/>
            <person name="Tapia R."/>
            <person name="Land M."/>
            <person name="Hauser L."/>
            <person name="Kyrpides N."/>
            <person name="Ivanova N."/>
            <person name="Ovchinnikova G."/>
            <person name="Pagani I."/>
            <person name="Rawat S.R."/>
            <person name="Mannisto M."/>
            <person name="Haggblom M.M."/>
            <person name="Woyke T."/>
        </authorList>
    </citation>
    <scope>NUCLEOTIDE SEQUENCE [LARGE SCALE GENOMIC DNA]</scope>
    <source>
        <strain evidence="5">MP5ACTX9</strain>
    </source>
</reference>
<gene>
    <name evidence="4" type="ordered locus">AciX9_2892</name>
</gene>
<dbReference type="AlphaFoldDB" id="E8WZ00"/>
<protein>
    <submittedName>
        <fullName evidence="4">Diguanylate cyclase and metal dependent phosphohydrolase</fullName>
    </submittedName>
</protein>
<keyword evidence="1" id="KW-0472">Membrane</keyword>
<dbReference type="NCBIfam" id="TIGR00277">
    <property type="entry name" value="HDIG"/>
    <property type="match status" value="1"/>
</dbReference>
<feature type="transmembrane region" description="Helical" evidence="1">
    <location>
        <begin position="63"/>
        <end position="88"/>
    </location>
</feature>
<dbReference type="Gene3D" id="3.30.450.40">
    <property type="match status" value="1"/>
</dbReference>
<dbReference type="NCBIfam" id="TIGR00254">
    <property type="entry name" value="GGDEF"/>
    <property type="match status" value="1"/>
</dbReference>
<dbReference type="InterPro" id="IPR006675">
    <property type="entry name" value="HDIG_dom"/>
</dbReference>
<evidence type="ECO:0000313" key="5">
    <source>
        <dbReference type="Proteomes" id="UP000000343"/>
    </source>
</evidence>
<keyword evidence="1" id="KW-0812">Transmembrane</keyword>
<dbReference type="OrthoDB" id="9804747at2"/>
<evidence type="ECO:0000259" key="3">
    <source>
        <dbReference type="PROSITE" id="PS51832"/>
    </source>
</evidence>
<evidence type="ECO:0000256" key="1">
    <source>
        <dbReference type="SAM" id="Phobius"/>
    </source>
</evidence>
<dbReference type="InterPro" id="IPR003018">
    <property type="entry name" value="GAF"/>
</dbReference>
<dbReference type="CDD" id="cd01949">
    <property type="entry name" value="GGDEF"/>
    <property type="match status" value="1"/>
</dbReference>
<dbReference type="EMBL" id="CP002480">
    <property type="protein sequence ID" value="ADW69915.1"/>
    <property type="molecule type" value="Genomic_DNA"/>
</dbReference>
<name>E8WZ00_GRATM</name>
<dbReference type="CDD" id="cd00077">
    <property type="entry name" value="HDc"/>
    <property type="match status" value="1"/>
</dbReference>
<dbReference type="InterPro" id="IPR029787">
    <property type="entry name" value="Nucleotide_cyclase"/>
</dbReference>
<dbReference type="KEGG" id="acm:AciX9_2892"/>
<dbReference type="InterPro" id="IPR043128">
    <property type="entry name" value="Rev_trsase/Diguanyl_cyclase"/>
</dbReference>
<dbReference type="Gene3D" id="3.30.70.270">
    <property type="match status" value="1"/>
</dbReference>
<dbReference type="Pfam" id="PF13487">
    <property type="entry name" value="HD_5"/>
    <property type="match status" value="1"/>
</dbReference>
<dbReference type="SMART" id="SM00267">
    <property type="entry name" value="GGDEF"/>
    <property type="match status" value="1"/>
</dbReference>
<feature type="domain" description="GGDEF" evidence="2">
    <location>
        <begin position="679"/>
        <end position="811"/>
    </location>
</feature>
<dbReference type="eggNOG" id="COG2199">
    <property type="taxonomic scope" value="Bacteria"/>
</dbReference>
<dbReference type="Gene3D" id="1.10.3210.10">
    <property type="entry name" value="Hypothetical protein af1432"/>
    <property type="match status" value="1"/>
</dbReference>
<keyword evidence="5" id="KW-1185">Reference proteome</keyword>
<organism evidence="5">
    <name type="scientific">Granulicella tundricola (strain ATCC BAA-1859 / DSM 23138 / MP5ACTX9)</name>
    <dbReference type="NCBI Taxonomy" id="1198114"/>
    <lineage>
        <taxon>Bacteria</taxon>
        <taxon>Pseudomonadati</taxon>
        <taxon>Acidobacteriota</taxon>
        <taxon>Terriglobia</taxon>
        <taxon>Terriglobales</taxon>
        <taxon>Acidobacteriaceae</taxon>
        <taxon>Granulicella</taxon>
    </lineage>
</organism>
<keyword evidence="4" id="KW-0378">Hydrolase</keyword>
<dbReference type="InterPro" id="IPR037522">
    <property type="entry name" value="HD_GYP_dom"/>
</dbReference>
<dbReference type="SUPFAM" id="SSF55781">
    <property type="entry name" value="GAF domain-like"/>
    <property type="match status" value="1"/>
</dbReference>
<dbReference type="PaxDb" id="1198114-AciX9_2892"/>
<dbReference type="HOGENOM" id="CLU_344781_0_0_0"/>
<dbReference type="Pfam" id="PF00990">
    <property type="entry name" value="GGDEF"/>
    <property type="match status" value="1"/>
</dbReference>
<dbReference type="Proteomes" id="UP000000343">
    <property type="component" value="Chromosome"/>
</dbReference>
<dbReference type="PANTHER" id="PTHR43155:SF2">
    <property type="entry name" value="CYCLIC DI-GMP PHOSPHODIESTERASE PA4108"/>
    <property type="match status" value="1"/>
</dbReference>
<dbReference type="STRING" id="1198114.AciX9_2892"/>
<dbReference type="PROSITE" id="PS51832">
    <property type="entry name" value="HD_GYP"/>
    <property type="match status" value="1"/>
</dbReference>